<feature type="non-terminal residue" evidence="18">
    <location>
        <position position="460"/>
    </location>
</feature>
<keyword evidence="10" id="KW-0675">Receptor</keyword>
<dbReference type="GO" id="GO:0005886">
    <property type="term" value="C:plasma membrane"/>
    <property type="evidence" value="ECO:0000318"/>
    <property type="project" value="GO_Central"/>
</dbReference>
<organism evidence="18 19">
    <name type="scientific">Nematostella vectensis</name>
    <name type="common">Starlet sea anemone</name>
    <dbReference type="NCBI Taxonomy" id="45351"/>
    <lineage>
        <taxon>Eukaryota</taxon>
        <taxon>Metazoa</taxon>
        <taxon>Cnidaria</taxon>
        <taxon>Anthozoa</taxon>
        <taxon>Hexacorallia</taxon>
        <taxon>Actiniaria</taxon>
        <taxon>Edwardsiidae</taxon>
        <taxon>Nematostella</taxon>
    </lineage>
</organism>
<dbReference type="FunFam" id="1.20.58.390:FF:000173">
    <property type="entry name" value="Predicted protein"/>
    <property type="match status" value="1"/>
</dbReference>
<evidence type="ECO:0000256" key="10">
    <source>
        <dbReference type="ARBA" id="ARBA00023170"/>
    </source>
</evidence>
<dbReference type="NCBIfam" id="TIGR00860">
    <property type="entry name" value="LIC"/>
    <property type="match status" value="1"/>
</dbReference>
<keyword evidence="13 15" id="KW-0407">Ion channel</keyword>
<evidence type="ECO:0000256" key="6">
    <source>
        <dbReference type="ARBA" id="ARBA00023018"/>
    </source>
</evidence>
<dbReference type="CDD" id="cd19051">
    <property type="entry name" value="LGIC_TM_cation"/>
    <property type="match status" value="1"/>
</dbReference>
<dbReference type="InterPro" id="IPR002394">
    <property type="entry name" value="Nicotinic_acetylcholine_rcpt"/>
</dbReference>
<dbReference type="AlphaFoldDB" id="A7RS33"/>
<evidence type="ECO:0000256" key="9">
    <source>
        <dbReference type="ARBA" id="ARBA00023157"/>
    </source>
</evidence>
<evidence type="ECO:0000256" key="14">
    <source>
        <dbReference type="ARBA" id="ARBA00034099"/>
    </source>
</evidence>
<feature type="domain" description="Neurotransmitter-gated ion-channel transmembrane" evidence="17">
    <location>
        <begin position="217"/>
        <end position="444"/>
    </location>
</feature>
<evidence type="ECO:0000256" key="3">
    <source>
        <dbReference type="ARBA" id="ARBA00022475"/>
    </source>
</evidence>
<keyword evidence="9" id="KW-1015">Disulfide bond</keyword>
<dbReference type="GO" id="GO:0022848">
    <property type="term" value="F:acetylcholine-gated monoatomic cation-selective channel activity"/>
    <property type="evidence" value="ECO:0007669"/>
    <property type="project" value="InterPro"/>
</dbReference>
<dbReference type="SUPFAM" id="SSF63712">
    <property type="entry name" value="Nicotinic receptor ligand binding domain-like"/>
    <property type="match status" value="1"/>
</dbReference>
<feature type="transmembrane region" description="Helical" evidence="15">
    <location>
        <begin position="212"/>
        <end position="235"/>
    </location>
</feature>
<dbReference type="HOGENOM" id="CLU_018074_0_3_1"/>
<dbReference type="GO" id="GO:0005231">
    <property type="term" value="F:excitatory extracellular ligand-gated monoatomic ion channel activity"/>
    <property type="evidence" value="ECO:0000318"/>
    <property type="project" value="GO_Central"/>
</dbReference>
<evidence type="ECO:0000256" key="11">
    <source>
        <dbReference type="ARBA" id="ARBA00023180"/>
    </source>
</evidence>
<dbReference type="FunCoup" id="A7RS33">
    <property type="interactions" value="74"/>
</dbReference>
<dbReference type="Pfam" id="PF02932">
    <property type="entry name" value="Neur_chan_memb"/>
    <property type="match status" value="1"/>
</dbReference>
<evidence type="ECO:0000313" key="18">
    <source>
        <dbReference type="EMBL" id="EDO45735.1"/>
    </source>
</evidence>
<dbReference type="KEGG" id="nve:5517795"/>
<keyword evidence="5 15" id="KW-1133">Transmembrane helix</keyword>
<dbReference type="GO" id="GO:0045202">
    <property type="term" value="C:synapse"/>
    <property type="evidence" value="ECO:0000318"/>
    <property type="project" value="GO_Central"/>
</dbReference>
<dbReference type="GO" id="GO:0004888">
    <property type="term" value="F:transmembrane signaling receptor activity"/>
    <property type="evidence" value="ECO:0007669"/>
    <property type="project" value="InterPro"/>
</dbReference>
<evidence type="ECO:0000259" key="16">
    <source>
        <dbReference type="Pfam" id="PF02931"/>
    </source>
</evidence>
<dbReference type="PhylomeDB" id="A7RS33"/>
<keyword evidence="2 15" id="KW-0813">Transport</keyword>
<gene>
    <name evidence="18" type="ORF">NEMVEDRAFT_v1g91696</name>
</gene>
<evidence type="ECO:0000256" key="5">
    <source>
        <dbReference type="ARBA" id="ARBA00022989"/>
    </source>
</evidence>
<feature type="transmembrane region" description="Helical" evidence="15">
    <location>
        <begin position="280"/>
        <end position="300"/>
    </location>
</feature>
<dbReference type="PRINTS" id="PR00254">
    <property type="entry name" value="NICOTINICR"/>
</dbReference>
<proteinExistence type="inferred from homology"/>
<evidence type="ECO:0000256" key="2">
    <source>
        <dbReference type="ARBA" id="ARBA00022448"/>
    </source>
</evidence>
<dbReference type="InterPro" id="IPR036719">
    <property type="entry name" value="Neuro-gated_channel_TM_sf"/>
</dbReference>
<dbReference type="Gene3D" id="2.70.170.10">
    <property type="entry name" value="Neurotransmitter-gated ion-channel ligand-binding domain"/>
    <property type="match status" value="1"/>
</dbReference>
<sequence>HLESLKGDLLANYSRNIIPQKYKDIPIKIKFDIALNQIIDLDERLQTITTIVWVRLYWTDFRLRWNHTKYGGIKSFVTPSRQLWLPDITLYNNANDNYEKEKEEYYGLTVNSDGSIGWYYPTIFKSSCTIDVTYFPFDDQKCILKFGSWSYHGLSLDIFHSGPGDIKSFTDNGEWVLVDMPATKHVTKYRCCPEPYPYLTYDIIIRRRTMYYILNFLTPCVLMSALTVLGFFLPVESGERMNVGVTVLLSLTVILLLLAEELPATSEVVPLISRYYTITMINVFVSIVFTCVVLTFHHHAPEPLPGWVRLVICKWFATIFRITRHDVPPDDTPKKNKYRKKRGYSASENHCSDDCQDNLTMIHLNSESEKESCTVNLPLKRTGNGNAMVRRRISQIIKPAEGLDVLINRAKKDEEKEQYREEWKFAAHVLNKVFMWIVLLLVVFNCVSVIISAPSANLGT</sequence>
<dbReference type="PRINTS" id="PR00252">
    <property type="entry name" value="NRIONCHANNEL"/>
</dbReference>
<feature type="transmembrane region" description="Helical" evidence="15">
    <location>
        <begin position="433"/>
        <end position="453"/>
    </location>
</feature>
<accession>A7RS33</accession>
<dbReference type="Proteomes" id="UP000001593">
    <property type="component" value="Unassembled WGS sequence"/>
</dbReference>
<feature type="domain" description="Neurotransmitter-gated ion-channel ligand-binding" evidence="16">
    <location>
        <begin position="4"/>
        <end position="209"/>
    </location>
</feature>
<dbReference type="EMBL" id="DS469533">
    <property type="protein sequence ID" value="EDO45735.1"/>
    <property type="molecule type" value="Genomic_DNA"/>
</dbReference>
<feature type="transmembrane region" description="Helical" evidence="15">
    <location>
        <begin position="241"/>
        <end position="259"/>
    </location>
</feature>
<dbReference type="GO" id="GO:0034220">
    <property type="term" value="P:monoatomic ion transmembrane transport"/>
    <property type="evidence" value="ECO:0000318"/>
    <property type="project" value="GO_Central"/>
</dbReference>
<evidence type="ECO:0000256" key="7">
    <source>
        <dbReference type="ARBA" id="ARBA00023065"/>
    </source>
</evidence>
<evidence type="ECO:0000256" key="1">
    <source>
        <dbReference type="ARBA" id="ARBA00009237"/>
    </source>
</evidence>
<evidence type="ECO:0000256" key="12">
    <source>
        <dbReference type="ARBA" id="ARBA00023286"/>
    </source>
</evidence>
<dbReference type="GO" id="GO:1902495">
    <property type="term" value="C:transmembrane transporter complex"/>
    <property type="evidence" value="ECO:0000318"/>
    <property type="project" value="GO_Central"/>
</dbReference>
<evidence type="ECO:0000256" key="8">
    <source>
        <dbReference type="ARBA" id="ARBA00023136"/>
    </source>
</evidence>
<keyword evidence="4 15" id="KW-0812">Transmembrane</keyword>
<dbReference type="GO" id="GO:1904315">
    <property type="term" value="F:transmitter-gated monoatomic ion channel activity involved in regulation of postsynaptic membrane potential"/>
    <property type="evidence" value="ECO:0000318"/>
    <property type="project" value="GO_Central"/>
</dbReference>
<evidence type="ECO:0000313" key="19">
    <source>
        <dbReference type="Proteomes" id="UP000001593"/>
    </source>
</evidence>
<dbReference type="PROSITE" id="PS00236">
    <property type="entry name" value="NEUROTR_ION_CHANNEL"/>
    <property type="match status" value="1"/>
</dbReference>
<dbReference type="eggNOG" id="KOG3646">
    <property type="taxonomic scope" value="Eukaryota"/>
</dbReference>
<comment type="subcellular location">
    <subcellularLocation>
        <location evidence="14">Synaptic cell membrane</location>
        <topology evidence="14">Multi-pass membrane protein</topology>
    </subcellularLocation>
</comment>
<keyword evidence="12" id="KW-1071">Ligand-gated ion channel</keyword>
<dbReference type="PANTHER" id="PTHR18945">
    <property type="entry name" value="NEUROTRANSMITTER GATED ION CHANNEL"/>
    <property type="match status" value="1"/>
</dbReference>
<dbReference type="InterPro" id="IPR006201">
    <property type="entry name" value="Neur_channel"/>
</dbReference>
<keyword evidence="7 15" id="KW-0406">Ion transport</keyword>
<dbReference type="InterPro" id="IPR036734">
    <property type="entry name" value="Neur_chan_lig-bd_sf"/>
</dbReference>
<dbReference type="GO" id="GO:0043005">
    <property type="term" value="C:neuron projection"/>
    <property type="evidence" value="ECO:0000318"/>
    <property type="project" value="GO_Central"/>
</dbReference>
<dbReference type="GO" id="GO:0042391">
    <property type="term" value="P:regulation of membrane potential"/>
    <property type="evidence" value="ECO:0000318"/>
    <property type="project" value="GO_Central"/>
</dbReference>
<evidence type="ECO:0000256" key="13">
    <source>
        <dbReference type="ARBA" id="ARBA00023303"/>
    </source>
</evidence>
<reference evidence="18 19" key="1">
    <citation type="journal article" date="2007" name="Science">
        <title>Sea anemone genome reveals ancestral eumetazoan gene repertoire and genomic organization.</title>
        <authorList>
            <person name="Putnam N.H."/>
            <person name="Srivastava M."/>
            <person name="Hellsten U."/>
            <person name="Dirks B."/>
            <person name="Chapman J."/>
            <person name="Salamov A."/>
            <person name="Terry A."/>
            <person name="Shapiro H."/>
            <person name="Lindquist E."/>
            <person name="Kapitonov V.V."/>
            <person name="Jurka J."/>
            <person name="Genikhovich G."/>
            <person name="Grigoriev I.V."/>
            <person name="Lucas S.M."/>
            <person name="Steele R.E."/>
            <person name="Finnerty J.R."/>
            <person name="Technau U."/>
            <person name="Martindale M.Q."/>
            <person name="Rokhsar D.S."/>
        </authorList>
    </citation>
    <scope>NUCLEOTIDE SEQUENCE [LARGE SCALE GENOMIC DNA]</scope>
    <source>
        <strain evidence="19">CH2 X CH6</strain>
    </source>
</reference>
<dbReference type="FunFam" id="2.70.170.10:FF:000016">
    <property type="entry name" value="Nicotinic acetylcholine receptor subunit"/>
    <property type="match status" value="1"/>
</dbReference>
<keyword evidence="11" id="KW-0325">Glycoprotein</keyword>
<dbReference type="Pfam" id="PF02931">
    <property type="entry name" value="Neur_chan_LBD"/>
    <property type="match status" value="1"/>
</dbReference>
<evidence type="ECO:0000259" key="17">
    <source>
        <dbReference type="Pfam" id="PF02932"/>
    </source>
</evidence>
<dbReference type="SUPFAM" id="SSF90112">
    <property type="entry name" value="Neurotransmitter-gated ion-channel transmembrane pore"/>
    <property type="match status" value="1"/>
</dbReference>
<dbReference type="OMA" id="EYRPNIY"/>
<dbReference type="InParanoid" id="A7RS33"/>
<dbReference type="GO" id="GO:0007268">
    <property type="term" value="P:chemical synaptic transmission"/>
    <property type="evidence" value="ECO:0000318"/>
    <property type="project" value="GO_Central"/>
</dbReference>
<keyword evidence="6" id="KW-0770">Synapse</keyword>
<dbReference type="Gene3D" id="1.20.58.390">
    <property type="entry name" value="Neurotransmitter-gated ion-channel transmembrane domain"/>
    <property type="match status" value="2"/>
</dbReference>
<keyword evidence="8 15" id="KW-0472">Membrane</keyword>
<dbReference type="InterPro" id="IPR018000">
    <property type="entry name" value="Neurotransmitter_ion_chnl_CS"/>
</dbReference>
<dbReference type="STRING" id="45351.A7RS33"/>
<dbReference type="InterPro" id="IPR006029">
    <property type="entry name" value="Neurotrans-gated_channel_TM"/>
</dbReference>
<evidence type="ECO:0000256" key="4">
    <source>
        <dbReference type="ARBA" id="ARBA00022692"/>
    </source>
</evidence>
<name>A7RS33_NEMVE</name>
<evidence type="ECO:0000256" key="15">
    <source>
        <dbReference type="RuleBase" id="RU000687"/>
    </source>
</evidence>
<keyword evidence="3" id="KW-1003">Cell membrane</keyword>
<dbReference type="GO" id="GO:0045211">
    <property type="term" value="C:postsynaptic membrane"/>
    <property type="evidence" value="ECO:0007669"/>
    <property type="project" value="InterPro"/>
</dbReference>
<keyword evidence="19" id="KW-1185">Reference proteome</keyword>
<dbReference type="CDD" id="cd18997">
    <property type="entry name" value="LGIC_ECD_nAChR"/>
    <property type="match status" value="1"/>
</dbReference>
<comment type="similarity">
    <text evidence="1">Belongs to the ligand-gated ion channel (TC 1.A.9) family. Acetylcholine receptor (TC 1.A.9.1) subfamily.</text>
</comment>
<dbReference type="InterPro" id="IPR038050">
    <property type="entry name" value="Neuro_actylchol_rec"/>
</dbReference>
<dbReference type="InterPro" id="IPR006202">
    <property type="entry name" value="Neur_chan_lig-bd"/>
</dbReference>
<protein>
    <submittedName>
        <fullName evidence="18">Uncharacterized protein</fullName>
    </submittedName>
</protein>